<dbReference type="InterPro" id="IPR036641">
    <property type="entry name" value="HPT_dom_sf"/>
</dbReference>
<keyword evidence="2" id="KW-0597">Phosphoprotein</keyword>
<evidence type="ECO:0000313" key="5">
    <source>
        <dbReference type="Proteomes" id="UP001139095"/>
    </source>
</evidence>
<dbReference type="PROSITE" id="PS50894">
    <property type="entry name" value="HPT"/>
    <property type="match status" value="1"/>
</dbReference>
<dbReference type="Gene3D" id="1.20.120.160">
    <property type="entry name" value="HPT domain"/>
    <property type="match status" value="1"/>
</dbReference>
<accession>A0A9X1LC77</accession>
<evidence type="ECO:0000256" key="2">
    <source>
        <dbReference type="PROSITE-ProRule" id="PRU00110"/>
    </source>
</evidence>
<feature type="modified residue" description="Phosphohistidine" evidence="2">
    <location>
        <position position="54"/>
    </location>
</feature>
<dbReference type="GO" id="GO:0000160">
    <property type="term" value="P:phosphorelay signal transduction system"/>
    <property type="evidence" value="ECO:0007669"/>
    <property type="project" value="UniProtKB-KW"/>
</dbReference>
<organism evidence="4 5">
    <name type="scientific">Marinomonas algarum</name>
    <dbReference type="NCBI Taxonomy" id="2883105"/>
    <lineage>
        <taxon>Bacteria</taxon>
        <taxon>Pseudomonadati</taxon>
        <taxon>Pseudomonadota</taxon>
        <taxon>Gammaproteobacteria</taxon>
        <taxon>Oceanospirillales</taxon>
        <taxon>Oceanospirillaceae</taxon>
        <taxon>Marinomonas</taxon>
    </lineage>
</organism>
<gene>
    <name evidence="4" type="ORF">LG368_07355</name>
</gene>
<dbReference type="Pfam" id="PF01627">
    <property type="entry name" value="Hpt"/>
    <property type="match status" value="1"/>
</dbReference>
<reference evidence="4" key="1">
    <citation type="submission" date="2021-10" db="EMBL/GenBank/DDBJ databases">
        <title>Marinomonas pontica sp. nov., isolated from the Black Sea.</title>
        <authorList>
            <person name="Zhao L.-H."/>
            <person name="Xue J.-H."/>
        </authorList>
    </citation>
    <scope>NUCLEOTIDE SEQUENCE</scope>
    <source>
        <strain evidence="4">E8</strain>
    </source>
</reference>
<feature type="domain" description="HPt" evidence="3">
    <location>
        <begin position="15"/>
        <end position="108"/>
    </location>
</feature>
<evidence type="ECO:0000259" key="3">
    <source>
        <dbReference type="PROSITE" id="PS50894"/>
    </source>
</evidence>
<keyword evidence="1" id="KW-0902">Two-component regulatory system</keyword>
<dbReference type="Proteomes" id="UP001139095">
    <property type="component" value="Unassembled WGS sequence"/>
</dbReference>
<dbReference type="GO" id="GO:0004672">
    <property type="term" value="F:protein kinase activity"/>
    <property type="evidence" value="ECO:0007669"/>
    <property type="project" value="UniProtKB-ARBA"/>
</dbReference>
<dbReference type="EMBL" id="JAJATW010000009">
    <property type="protein sequence ID" value="MCB5161714.1"/>
    <property type="molecule type" value="Genomic_DNA"/>
</dbReference>
<name>A0A9X1LC77_9GAMM</name>
<sequence>MIDTQHLNSLTEVLGTSMVNDIRLAFEADSAEKMPLLQQAWTERNHAALREASHSLKSASLNMGLSDMATQCQLIESAAAQQEEQGIQAIIDRLPSLLTASLAELEAYFLNAQHP</sequence>
<dbReference type="SUPFAM" id="SSF47226">
    <property type="entry name" value="Histidine-containing phosphotransfer domain, HPT domain"/>
    <property type="match status" value="1"/>
</dbReference>
<dbReference type="AlphaFoldDB" id="A0A9X1LC77"/>
<dbReference type="InterPro" id="IPR008207">
    <property type="entry name" value="Sig_transdc_His_kin_Hpt_dom"/>
</dbReference>
<evidence type="ECO:0000256" key="1">
    <source>
        <dbReference type="ARBA" id="ARBA00023012"/>
    </source>
</evidence>
<protein>
    <submittedName>
        <fullName evidence="4">Hpt domain-containing protein</fullName>
    </submittedName>
</protein>
<evidence type="ECO:0000313" key="4">
    <source>
        <dbReference type="EMBL" id="MCB5161714.1"/>
    </source>
</evidence>
<proteinExistence type="predicted"/>
<dbReference type="RefSeq" id="WP_226754088.1">
    <property type="nucleotide sequence ID" value="NZ_JAJATW010000009.1"/>
</dbReference>
<comment type="caution">
    <text evidence="4">The sequence shown here is derived from an EMBL/GenBank/DDBJ whole genome shotgun (WGS) entry which is preliminary data.</text>
</comment>
<keyword evidence="5" id="KW-1185">Reference proteome</keyword>